<dbReference type="Gene3D" id="1.10.490.10">
    <property type="entry name" value="Globins"/>
    <property type="match status" value="1"/>
</dbReference>
<reference evidence="2" key="1">
    <citation type="submission" date="2016-10" db="EMBL/GenBank/DDBJ databases">
        <authorList>
            <person name="Varghese N."/>
            <person name="Submissions S."/>
        </authorList>
    </citation>
    <scope>NUCLEOTIDE SEQUENCE [LARGE SCALE GENOMIC DNA]</scope>
    <source>
        <strain evidence="2">DSM 25811 / CCM 8410 / LMG 26954 / E90</strain>
    </source>
</reference>
<gene>
    <name evidence="1" type="ORF">SAMN04487894_101230</name>
</gene>
<accession>A0A1G6II80</accession>
<dbReference type="InterPro" id="IPR009050">
    <property type="entry name" value="Globin-like_sf"/>
</dbReference>
<sequence>MNPDIATRKDIEKVVDLFYQKVSSDAVIGFFFTEVTPVNWEQHLPVMYTFWENVLFYTGEYEGNPIATHRRIHEQYATRPEHFQRWIALLDDSVNQYFAGPNAEKMKQHARAIAMVMMQKIAF</sequence>
<dbReference type="AlphaFoldDB" id="A0A1G6II80"/>
<evidence type="ECO:0000313" key="2">
    <source>
        <dbReference type="Proteomes" id="UP000198757"/>
    </source>
</evidence>
<organism evidence="1 2">
    <name type="scientific">Niabella drilacis (strain DSM 25811 / CCM 8410 / CCUG 62505 / LMG 26954 / E90)</name>
    <dbReference type="NCBI Taxonomy" id="1285928"/>
    <lineage>
        <taxon>Bacteria</taxon>
        <taxon>Pseudomonadati</taxon>
        <taxon>Bacteroidota</taxon>
        <taxon>Chitinophagia</taxon>
        <taxon>Chitinophagales</taxon>
        <taxon>Chitinophagaceae</taxon>
        <taxon>Niabella</taxon>
    </lineage>
</organism>
<dbReference type="EMBL" id="FMZO01000001">
    <property type="protein sequence ID" value="SDC06164.1"/>
    <property type="molecule type" value="Genomic_DNA"/>
</dbReference>
<name>A0A1G6II80_NIADE</name>
<dbReference type="STRING" id="1285928.SAMN04487894_101230"/>
<evidence type="ECO:0000313" key="1">
    <source>
        <dbReference type="EMBL" id="SDC06164.1"/>
    </source>
</evidence>
<dbReference type="Proteomes" id="UP000198757">
    <property type="component" value="Unassembled WGS sequence"/>
</dbReference>
<protein>
    <submittedName>
        <fullName evidence="1">Hemoglobin</fullName>
    </submittedName>
</protein>
<dbReference type="SUPFAM" id="SSF46458">
    <property type="entry name" value="Globin-like"/>
    <property type="match status" value="1"/>
</dbReference>
<dbReference type="RefSeq" id="WP_143019624.1">
    <property type="nucleotide sequence ID" value="NZ_FMZO01000001.1"/>
</dbReference>
<dbReference type="GO" id="GO:0020037">
    <property type="term" value="F:heme binding"/>
    <property type="evidence" value="ECO:0007669"/>
    <property type="project" value="InterPro"/>
</dbReference>
<dbReference type="GO" id="GO:0019825">
    <property type="term" value="F:oxygen binding"/>
    <property type="evidence" value="ECO:0007669"/>
    <property type="project" value="InterPro"/>
</dbReference>
<dbReference type="OrthoDB" id="25954at2"/>
<proteinExistence type="predicted"/>
<dbReference type="InterPro" id="IPR012292">
    <property type="entry name" value="Globin/Proto"/>
</dbReference>
<keyword evidence="2" id="KW-1185">Reference proteome</keyword>
<dbReference type="CDD" id="cd08916">
    <property type="entry name" value="TrHb3_P"/>
    <property type="match status" value="1"/>
</dbReference>